<protein>
    <submittedName>
        <fullName evidence="2">Uncharacterized protein</fullName>
    </submittedName>
</protein>
<accession>A0A183LGT3</accession>
<feature type="region of interest" description="Disordered" evidence="1">
    <location>
        <begin position="47"/>
        <end position="99"/>
    </location>
</feature>
<dbReference type="EMBL" id="UZAI01000822">
    <property type="protein sequence ID" value="VDO56750.1"/>
    <property type="molecule type" value="Genomic_DNA"/>
</dbReference>
<evidence type="ECO:0000256" key="1">
    <source>
        <dbReference type="SAM" id="MobiDB-lite"/>
    </source>
</evidence>
<sequence length="159" mass="18052">MQEKTISVVAASASTVDLNIHKDKSKSLSYNTTYISQITLKGEDLEDNYESHHPEDTSVYQQLSAQNTSDSLVRHYQQHPIVGEKKLDGSGGRNQEEALEVDRTHIEEIIERRHKANPHLKSSVSKEKRKTNEYITSRNGDIYEKNEQQLDRGGKDVTG</sequence>
<proteinExistence type="predicted"/>
<evidence type="ECO:0000313" key="3">
    <source>
        <dbReference type="Proteomes" id="UP000277204"/>
    </source>
</evidence>
<name>A0A183LGT3_9TREM</name>
<reference evidence="2 3" key="1">
    <citation type="submission" date="2018-11" db="EMBL/GenBank/DDBJ databases">
        <authorList>
            <consortium name="Pathogen Informatics"/>
        </authorList>
    </citation>
    <scope>NUCLEOTIDE SEQUENCE [LARGE SCALE GENOMIC DNA]</scope>
    <source>
        <strain evidence="2 3">Zambia</strain>
    </source>
</reference>
<feature type="compositionally biased region" description="Basic and acidic residues" evidence="1">
    <location>
        <begin position="82"/>
        <end position="99"/>
    </location>
</feature>
<feature type="compositionally biased region" description="Polar residues" evidence="1">
    <location>
        <begin position="58"/>
        <end position="71"/>
    </location>
</feature>
<evidence type="ECO:0000313" key="2">
    <source>
        <dbReference type="EMBL" id="VDO56750.1"/>
    </source>
</evidence>
<keyword evidence="3" id="KW-1185">Reference proteome</keyword>
<feature type="region of interest" description="Disordered" evidence="1">
    <location>
        <begin position="111"/>
        <end position="159"/>
    </location>
</feature>
<gene>
    <name evidence="2" type="ORF">SMRZ_LOCUS3008</name>
</gene>
<dbReference type="AlphaFoldDB" id="A0A183LGT3"/>
<feature type="compositionally biased region" description="Basic and acidic residues" evidence="1">
    <location>
        <begin position="141"/>
        <end position="159"/>
    </location>
</feature>
<organism evidence="2 3">
    <name type="scientific">Schistosoma margrebowiei</name>
    <dbReference type="NCBI Taxonomy" id="48269"/>
    <lineage>
        <taxon>Eukaryota</taxon>
        <taxon>Metazoa</taxon>
        <taxon>Spiralia</taxon>
        <taxon>Lophotrochozoa</taxon>
        <taxon>Platyhelminthes</taxon>
        <taxon>Trematoda</taxon>
        <taxon>Digenea</taxon>
        <taxon>Strigeidida</taxon>
        <taxon>Schistosomatoidea</taxon>
        <taxon>Schistosomatidae</taxon>
        <taxon>Schistosoma</taxon>
    </lineage>
</organism>
<dbReference type="Proteomes" id="UP000277204">
    <property type="component" value="Unassembled WGS sequence"/>
</dbReference>